<name>A0A6N9UW95_9ACTN</name>
<dbReference type="AlphaFoldDB" id="A0A6N9UW95"/>
<dbReference type="Proteomes" id="UP000469545">
    <property type="component" value="Unassembled WGS sequence"/>
</dbReference>
<organism evidence="2 3">
    <name type="scientific">Streptomyces coelicoflavus</name>
    <dbReference type="NCBI Taxonomy" id="285562"/>
    <lineage>
        <taxon>Bacteria</taxon>
        <taxon>Bacillati</taxon>
        <taxon>Actinomycetota</taxon>
        <taxon>Actinomycetes</taxon>
        <taxon>Kitasatosporales</taxon>
        <taxon>Streptomycetaceae</taxon>
        <taxon>Streptomyces</taxon>
    </lineage>
</organism>
<feature type="non-terminal residue" evidence="2">
    <location>
        <position position="1"/>
    </location>
</feature>
<keyword evidence="1" id="KW-0812">Transmembrane</keyword>
<dbReference type="EMBL" id="JAAGMB010000513">
    <property type="protein sequence ID" value="NEB19342.1"/>
    <property type="molecule type" value="Genomic_DNA"/>
</dbReference>
<feature type="non-terminal residue" evidence="2">
    <location>
        <position position="87"/>
    </location>
</feature>
<keyword evidence="1" id="KW-1133">Transmembrane helix</keyword>
<protein>
    <submittedName>
        <fullName evidence="2">Uncharacterized protein</fullName>
    </submittedName>
</protein>
<evidence type="ECO:0000256" key="1">
    <source>
        <dbReference type="SAM" id="Phobius"/>
    </source>
</evidence>
<feature type="transmembrane region" description="Helical" evidence="1">
    <location>
        <begin position="52"/>
        <end position="74"/>
    </location>
</feature>
<evidence type="ECO:0000313" key="3">
    <source>
        <dbReference type="Proteomes" id="UP000469545"/>
    </source>
</evidence>
<comment type="caution">
    <text evidence="2">The sequence shown here is derived from an EMBL/GenBank/DDBJ whole genome shotgun (WGS) entry which is preliminary data.</text>
</comment>
<accession>A0A6N9UW95</accession>
<evidence type="ECO:0000313" key="2">
    <source>
        <dbReference type="EMBL" id="NEB19342.1"/>
    </source>
</evidence>
<keyword evidence="1" id="KW-0472">Membrane</keyword>
<sequence length="87" mass="9144">TGRTRALGEAARGGTAWLREQPVLSGTTAATTELPAVLDRLDRSLEVSRSTLLVIAAQLVVLAAGALLLVARLLSVERAGELRLLRA</sequence>
<gene>
    <name evidence="2" type="ORF">G3I46_23035</name>
</gene>
<keyword evidence="3" id="KW-1185">Reference proteome</keyword>
<dbReference type="RefSeq" id="WP_164141626.1">
    <property type="nucleotide sequence ID" value="NZ_JAAGMB010000513.1"/>
</dbReference>
<reference evidence="2 3" key="1">
    <citation type="submission" date="2020-01" db="EMBL/GenBank/DDBJ databases">
        <title>Insect and environment-associated Actinomycetes.</title>
        <authorList>
            <person name="Currrie C."/>
            <person name="Chevrette M."/>
            <person name="Carlson C."/>
            <person name="Stubbendieck R."/>
            <person name="Wendt-Pienkowski E."/>
        </authorList>
    </citation>
    <scope>NUCLEOTIDE SEQUENCE [LARGE SCALE GENOMIC DNA]</scope>
    <source>
        <strain evidence="2 3">SID14172</strain>
    </source>
</reference>
<proteinExistence type="predicted"/>